<dbReference type="AlphaFoldDB" id="A0A2G5TX54"/>
<evidence type="ECO:0000313" key="2">
    <source>
        <dbReference type="EMBL" id="PIC31889.1"/>
    </source>
</evidence>
<sequence length="200" mass="23665">MRVIFLLLLLIPLVNSAPTVLESAPTDCNVEKFKAKMCWQRTFREIEYKCKKAGRFIIYTDKNYTNCFIENIRKAPKCTSADLETFDQVVKSNEDFFKAQDLFIENLKQFGTNIQGCILDIAYERHEFKCQDEEKNKERREPEFMNCMIRRVKKAGKCSPSDLKQFEKILKELDEFKKQIGHKEQYELENGKDDDNLVNY</sequence>
<keyword evidence="3" id="KW-1185">Reference proteome</keyword>
<dbReference type="PANTHER" id="PTHR36956">
    <property type="entry name" value="UTERINE LUMIN EXPRESSED/LOCAILIZED-RELATED"/>
    <property type="match status" value="1"/>
</dbReference>
<feature type="chain" id="PRO_5013949240" description="DUF19 domain-containing protein" evidence="1">
    <location>
        <begin position="17"/>
        <end position="200"/>
    </location>
</feature>
<name>A0A2G5TX54_9PELO</name>
<dbReference type="EMBL" id="PDUG01000004">
    <property type="protein sequence ID" value="PIC31889.1"/>
    <property type="molecule type" value="Genomic_DNA"/>
</dbReference>
<comment type="caution">
    <text evidence="2">The sequence shown here is derived from an EMBL/GenBank/DDBJ whole genome shotgun (WGS) entry which is preliminary data.</text>
</comment>
<keyword evidence="1" id="KW-0732">Signal</keyword>
<gene>
    <name evidence="2" type="primary">Cnig_chr_IV.g12430</name>
    <name evidence="2" type="ORF">B9Z55_012430</name>
</gene>
<dbReference type="PANTHER" id="PTHR36956:SF1">
    <property type="entry name" value="DUF19 DOMAIN-CONTAINING PROTEIN"/>
    <property type="match status" value="1"/>
</dbReference>
<protein>
    <recommendedName>
        <fullName evidence="4">DUF19 domain-containing protein</fullName>
    </recommendedName>
</protein>
<feature type="signal peptide" evidence="1">
    <location>
        <begin position="1"/>
        <end position="16"/>
    </location>
</feature>
<accession>A0A2G5TX54</accession>
<organism evidence="2 3">
    <name type="scientific">Caenorhabditis nigoni</name>
    <dbReference type="NCBI Taxonomy" id="1611254"/>
    <lineage>
        <taxon>Eukaryota</taxon>
        <taxon>Metazoa</taxon>
        <taxon>Ecdysozoa</taxon>
        <taxon>Nematoda</taxon>
        <taxon>Chromadorea</taxon>
        <taxon>Rhabditida</taxon>
        <taxon>Rhabditina</taxon>
        <taxon>Rhabditomorpha</taxon>
        <taxon>Rhabditoidea</taxon>
        <taxon>Rhabditidae</taxon>
        <taxon>Peloderinae</taxon>
        <taxon>Caenorhabditis</taxon>
    </lineage>
</organism>
<evidence type="ECO:0000313" key="3">
    <source>
        <dbReference type="Proteomes" id="UP000230233"/>
    </source>
</evidence>
<dbReference type="Proteomes" id="UP000230233">
    <property type="component" value="Chromosome IV"/>
</dbReference>
<reference evidence="3" key="1">
    <citation type="submission" date="2017-10" db="EMBL/GenBank/DDBJ databases">
        <title>Rapid genome shrinkage in a self-fertile nematode reveals novel sperm competition proteins.</title>
        <authorList>
            <person name="Yin D."/>
            <person name="Schwarz E.M."/>
            <person name="Thomas C.G."/>
            <person name="Felde R.L."/>
            <person name="Korf I.F."/>
            <person name="Cutter A.D."/>
            <person name="Schartner C.M."/>
            <person name="Ralston E.J."/>
            <person name="Meyer B.J."/>
            <person name="Haag E.S."/>
        </authorList>
    </citation>
    <scope>NUCLEOTIDE SEQUENCE [LARGE SCALE GENOMIC DNA]</scope>
    <source>
        <strain evidence="3">JU1422</strain>
    </source>
</reference>
<proteinExistence type="predicted"/>
<evidence type="ECO:0008006" key="4">
    <source>
        <dbReference type="Google" id="ProtNLM"/>
    </source>
</evidence>
<evidence type="ECO:0000256" key="1">
    <source>
        <dbReference type="SAM" id="SignalP"/>
    </source>
</evidence>